<feature type="domain" description="EamA" evidence="7">
    <location>
        <begin position="16"/>
        <end position="146"/>
    </location>
</feature>
<evidence type="ECO:0000256" key="5">
    <source>
        <dbReference type="ARBA" id="ARBA00023136"/>
    </source>
</evidence>
<evidence type="ECO:0000256" key="1">
    <source>
        <dbReference type="ARBA" id="ARBA00004141"/>
    </source>
</evidence>
<evidence type="ECO:0000313" key="9">
    <source>
        <dbReference type="Proteomes" id="UP000249819"/>
    </source>
</evidence>
<sequence>MNMQSSGKGISTQTWLYLFAVYIIWGSTYLGMKIATATVPAFYLSAMRFFLAGIVLLAIGIYREQTMPTLRQALSASFVGILLIGTGNTTVALAVHYMPSGLVALLVAAMPAWFMGLDWAFFSKNRPSATTMMGIGVGFVGLFLLFNPFRQENVQSFPLWPVLIVILGNICWATGSLMVPRLPMPPQITSTAIQMLAGGIFALLVSFITEHNATTSFLEMPHSGWMAYFYLVFIGSLVGYTSYSWLTRNAPPKLTATYAYINPIVALFLGWAIGNESITAMVIVAATIVIGGVVLMTLGKK</sequence>
<keyword evidence="3 6" id="KW-0812">Transmembrane</keyword>
<feature type="transmembrane region" description="Helical" evidence="6">
    <location>
        <begin position="158"/>
        <end position="179"/>
    </location>
</feature>
<dbReference type="InterPro" id="IPR037185">
    <property type="entry name" value="EmrE-like"/>
</dbReference>
<feature type="transmembrane region" description="Helical" evidence="6">
    <location>
        <begin position="74"/>
        <end position="95"/>
    </location>
</feature>
<dbReference type="GO" id="GO:0016020">
    <property type="term" value="C:membrane"/>
    <property type="evidence" value="ECO:0007669"/>
    <property type="project" value="UniProtKB-SubCell"/>
</dbReference>
<keyword evidence="4 6" id="KW-1133">Transmembrane helix</keyword>
<dbReference type="InterPro" id="IPR000620">
    <property type="entry name" value="EamA_dom"/>
</dbReference>
<feature type="transmembrane region" description="Helical" evidence="6">
    <location>
        <begin position="280"/>
        <end position="298"/>
    </location>
</feature>
<feature type="transmembrane region" description="Helical" evidence="6">
    <location>
        <begin position="258"/>
        <end position="274"/>
    </location>
</feature>
<dbReference type="Proteomes" id="UP000249819">
    <property type="component" value="Unassembled WGS sequence"/>
</dbReference>
<evidence type="ECO:0000256" key="6">
    <source>
        <dbReference type="SAM" id="Phobius"/>
    </source>
</evidence>
<dbReference type="AlphaFoldDB" id="A0A327W2W1"/>
<feature type="transmembrane region" description="Helical" evidence="6">
    <location>
        <begin position="129"/>
        <end position="146"/>
    </location>
</feature>
<accession>A0A327W2W1</accession>
<dbReference type="Pfam" id="PF00892">
    <property type="entry name" value="EamA"/>
    <property type="match status" value="2"/>
</dbReference>
<dbReference type="RefSeq" id="WP_211323981.1">
    <property type="nucleotide sequence ID" value="NZ_QLMA01000006.1"/>
</dbReference>
<proteinExistence type="inferred from homology"/>
<evidence type="ECO:0000259" key="7">
    <source>
        <dbReference type="Pfam" id="PF00892"/>
    </source>
</evidence>
<comment type="caution">
    <text evidence="8">The sequence shown here is derived from an EMBL/GenBank/DDBJ whole genome shotgun (WGS) entry which is preliminary data.</text>
</comment>
<dbReference type="PANTHER" id="PTHR32322">
    <property type="entry name" value="INNER MEMBRANE TRANSPORTER"/>
    <property type="match status" value="1"/>
</dbReference>
<feature type="transmembrane region" description="Helical" evidence="6">
    <location>
        <begin position="228"/>
        <end position="246"/>
    </location>
</feature>
<comment type="similarity">
    <text evidence="2">Belongs to the EamA transporter family.</text>
</comment>
<feature type="transmembrane region" description="Helical" evidence="6">
    <location>
        <begin position="191"/>
        <end position="208"/>
    </location>
</feature>
<feature type="transmembrane region" description="Helical" evidence="6">
    <location>
        <begin position="41"/>
        <end position="62"/>
    </location>
</feature>
<dbReference type="SUPFAM" id="SSF103481">
    <property type="entry name" value="Multidrug resistance efflux transporter EmrE"/>
    <property type="match status" value="2"/>
</dbReference>
<keyword evidence="9" id="KW-1185">Reference proteome</keyword>
<keyword evidence="5 6" id="KW-0472">Membrane</keyword>
<comment type="subcellular location">
    <subcellularLocation>
        <location evidence="1">Membrane</location>
        <topology evidence="1">Multi-pass membrane protein</topology>
    </subcellularLocation>
</comment>
<organism evidence="8 9">
    <name type="scientific">Chitinophaga dinghuensis</name>
    <dbReference type="NCBI Taxonomy" id="1539050"/>
    <lineage>
        <taxon>Bacteria</taxon>
        <taxon>Pseudomonadati</taxon>
        <taxon>Bacteroidota</taxon>
        <taxon>Chitinophagia</taxon>
        <taxon>Chitinophagales</taxon>
        <taxon>Chitinophagaceae</taxon>
        <taxon>Chitinophaga</taxon>
    </lineage>
</organism>
<reference evidence="8 9" key="1">
    <citation type="submission" date="2018-06" db="EMBL/GenBank/DDBJ databases">
        <title>Genomic Encyclopedia of Archaeal and Bacterial Type Strains, Phase II (KMG-II): from individual species to whole genera.</title>
        <authorList>
            <person name="Goeker M."/>
        </authorList>
    </citation>
    <scope>NUCLEOTIDE SEQUENCE [LARGE SCALE GENOMIC DNA]</scope>
    <source>
        <strain evidence="8 9">DSM 29821</strain>
    </source>
</reference>
<name>A0A327W2W1_9BACT</name>
<evidence type="ECO:0000256" key="3">
    <source>
        <dbReference type="ARBA" id="ARBA00022692"/>
    </source>
</evidence>
<feature type="domain" description="EamA" evidence="7">
    <location>
        <begin position="160"/>
        <end position="297"/>
    </location>
</feature>
<evidence type="ECO:0000256" key="4">
    <source>
        <dbReference type="ARBA" id="ARBA00022989"/>
    </source>
</evidence>
<evidence type="ECO:0000313" key="8">
    <source>
        <dbReference type="EMBL" id="RAJ79298.1"/>
    </source>
</evidence>
<evidence type="ECO:0000256" key="2">
    <source>
        <dbReference type="ARBA" id="ARBA00007362"/>
    </source>
</evidence>
<feature type="transmembrane region" description="Helical" evidence="6">
    <location>
        <begin position="101"/>
        <end position="122"/>
    </location>
</feature>
<dbReference type="InterPro" id="IPR050638">
    <property type="entry name" value="AA-Vitamin_Transporters"/>
</dbReference>
<protein>
    <submittedName>
        <fullName evidence="8">Drug/metabolite transporter (DMT)-like permease</fullName>
    </submittedName>
</protein>
<dbReference type="PANTHER" id="PTHR32322:SF2">
    <property type="entry name" value="EAMA DOMAIN-CONTAINING PROTEIN"/>
    <property type="match status" value="1"/>
</dbReference>
<gene>
    <name evidence="8" type="ORF">CLV59_106359</name>
</gene>
<feature type="transmembrane region" description="Helical" evidence="6">
    <location>
        <begin position="15"/>
        <end position="35"/>
    </location>
</feature>
<dbReference type="EMBL" id="QLMA01000006">
    <property type="protein sequence ID" value="RAJ79298.1"/>
    <property type="molecule type" value="Genomic_DNA"/>
</dbReference>